<evidence type="ECO:0000313" key="2">
    <source>
        <dbReference type="Proteomes" id="UP000789901"/>
    </source>
</evidence>
<accession>A0ABN7UDJ8</accession>
<name>A0ABN7UDJ8_GIGMA</name>
<feature type="non-terminal residue" evidence="1">
    <location>
        <position position="1"/>
    </location>
</feature>
<protein>
    <submittedName>
        <fullName evidence="1">17604_t:CDS:1</fullName>
    </submittedName>
</protein>
<dbReference type="Proteomes" id="UP000789901">
    <property type="component" value="Unassembled WGS sequence"/>
</dbReference>
<gene>
    <name evidence="1" type="ORF">GMARGA_LOCUS5438</name>
</gene>
<reference evidence="1 2" key="1">
    <citation type="submission" date="2021-06" db="EMBL/GenBank/DDBJ databases">
        <authorList>
            <person name="Kallberg Y."/>
            <person name="Tangrot J."/>
            <person name="Rosling A."/>
        </authorList>
    </citation>
    <scope>NUCLEOTIDE SEQUENCE [LARGE SCALE GENOMIC DNA]</scope>
    <source>
        <strain evidence="1 2">120-4 pot B 10/14</strain>
    </source>
</reference>
<dbReference type="Gene3D" id="3.40.50.11350">
    <property type="match status" value="1"/>
</dbReference>
<dbReference type="EMBL" id="CAJVQB010002310">
    <property type="protein sequence ID" value="CAG8570001.1"/>
    <property type="molecule type" value="Genomic_DNA"/>
</dbReference>
<proteinExistence type="predicted"/>
<organism evidence="1 2">
    <name type="scientific">Gigaspora margarita</name>
    <dbReference type="NCBI Taxonomy" id="4874"/>
    <lineage>
        <taxon>Eukaryota</taxon>
        <taxon>Fungi</taxon>
        <taxon>Fungi incertae sedis</taxon>
        <taxon>Mucoromycota</taxon>
        <taxon>Glomeromycotina</taxon>
        <taxon>Glomeromycetes</taxon>
        <taxon>Diversisporales</taxon>
        <taxon>Gigasporaceae</taxon>
        <taxon>Gigaspora</taxon>
    </lineage>
</organism>
<comment type="caution">
    <text evidence="1">The sequence shown here is derived from an EMBL/GenBank/DDBJ whole genome shotgun (WGS) entry which is preliminary data.</text>
</comment>
<evidence type="ECO:0000313" key="1">
    <source>
        <dbReference type="EMBL" id="CAG8570001.1"/>
    </source>
</evidence>
<sequence>LIKRIQEDFEDGVCLTTNIFLAIDVKRDHISLQPFFQKFSCIYVLDDFKDLLEPLKFLKNSRDSMFLYEYLIPLVDLLVVSKGCKFYGSNSSTFSAYARRLNEAWIR</sequence>
<keyword evidence="2" id="KW-1185">Reference proteome</keyword>